<organism evidence="2 3">
    <name type="scientific">Candidatus Curtissbacteria bacterium RIFCSPLOWO2_01_FULL_42_50</name>
    <dbReference type="NCBI Taxonomy" id="1797730"/>
    <lineage>
        <taxon>Bacteria</taxon>
        <taxon>Candidatus Curtissiibacteriota</taxon>
    </lineage>
</organism>
<accession>A0A1F5H7U4</accession>
<dbReference type="AlphaFoldDB" id="A0A1F5H7U4"/>
<dbReference type="EMBL" id="MFBT01000005">
    <property type="protein sequence ID" value="OGE00105.1"/>
    <property type="molecule type" value="Genomic_DNA"/>
</dbReference>
<dbReference type="Proteomes" id="UP000177039">
    <property type="component" value="Unassembled WGS sequence"/>
</dbReference>
<protein>
    <submittedName>
        <fullName evidence="2">Uncharacterized protein</fullName>
    </submittedName>
</protein>
<evidence type="ECO:0000256" key="1">
    <source>
        <dbReference type="SAM" id="MobiDB-lite"/>
    </source>
</evidence>
<feature type="region of interest" description="Disordered" evidence="1">
    <location>
        <begin position="53"/>
        <end position="78"/>
    </location>
</feature>
<reference evidence="2 3" key="1">
    <citation type="journal article" date="2016" name="Nat. Commun.">
        <title>Thousands of microbial genomes shed light on interconnected biogeochemical processes in an aquifer system.</title>
        <authorList>
            <person name="Anantharaman K."/>
            <person name="Brown C.T."/>
            <person name="Hug L.A."/>
            <person name="Sharon I."/>
            <person name="Castelle C.J."/>
            <person name="Probst A.J."/>
            <person name="Thomas B.C."/>
            <person name="Singh A."/>
            <person name="Wilkins M.J."/>
            <person name="Karaoz U."/>
            <person name="Brodie E.L."/>
            <person name="Williams K.H."/>
            <person name="Hubbard S.S."/>
            <person name="Banfield J.F."/>
        </authorList>
    </citation>
    <scope>NUCLEOTIDE SEQUENCE [LARGE SCALE GENOMIC DNA]</scope>
</reference>
<sequence length="200" mass="22476">MKATTAAKTMLRPVLDSFETIRDQIAAPMGTEALSELFGVKKGLSKIPKEMATEELQRARQKQRLDEMDEKDEKASQESANQIFAAIKNEYTTYQQNTNKEQQQLKEEFVELQSEVVKLAKVAGVDTRAHVETAPKKIGILDIKKLTKIVKFLRVKAEESKSAKELVAQRSNAKRTTGMLAWVSGKQMKVHEQGTLQLQG</sequence>
<proteinExistence type="predicted"/>
<evidence type="ECO:0000313" key="2">
    <source>
        <dbReference type="EMBL" id="OGE00105.1"/>
    </source>
</evidence>
<evidence type="ECO:0000313" key="3">
    <source>
        <dbReference type="Proteomes" id="UP000177039"/>
    </source>
</evidence>
<name>A0A1F5H7U4_9BACT</name>
<gene>
    <name evidence="2" type="ORF">A3B54_01750</name>
</gene>
<feature type="compositionally biased region" description="Basic and acidic residues" evidence="1">
    <location>
        <begin position="53"/>
        <end position="76"/>
    </location>
</feature>
<comment type="caution">
    <text evidence="2">The sequence shown here is derived from an EMBL/GenBank/DDBJ whole genome shotgun (WGS) entry which is preliminary data.</text>
</comment>